<evidence type="ECO:0000256" key="5">
    <source>
        <dbReference type="ARBA" id="ARBA00022840"/>
    </source>
</evidence>
<dbReference type="GO" id="GO:0006000">
    <property type="term" value="P:fructose metabolic process"/>
    <property type="evidence" value="ECO:0007669"/>
    <property type="project" value="UniProtKB-ARBA"/>
</dbReference>
<dbReference type="GO" id="GO:0008865">
    <property type="term" value="F:fructokinase activity"/>
    <property type="evidence" value="ECO:0007669"/>
    <property type="project" value="UniProtKB-ARBA"/>
</dbReference>
<comment type="similarity">
    <text evidence="1 6">Belongs to the carbohydrate kinase PfkB family.</text>
</comment>
<evidence type="ECO:0000259" key="7">
    <source>
        <dbReference type="Pfam" id="PF00294"/>
    </source>
</evidence>
<dbReference type="InterPro" id="IPR002139">
    <property type="entry name" value="Ribo/fructo_kinase"/>
</dbReference>
<evidence type="ECO:0000256" key="2">
    <source>
        <dbReference type="ARBA" id="ARBA00022679"/>
    </source>
</evidence>
<dbReference type="EMBL" id="DF820463">
    <property type="protein sequence ID" value="GAK54868.1"/>
    <property type="molecule type" value="Genomic_DNA"/>
</dbReference>
<dbReference type="HOGENOM" id="CLU_027634_6_1_0"/>
<dbReference type="PROSITE" id="PS00584">
    <property type="entry name" value="PFKB_KINASES_2"/>
    <property type="match status" value="1"/>
</dbReference>
<organism evidence="8">
    <name type="scientific">Vecturithrix granuli</name>
    <dbReference type="NCBI Taxonomy" id="1499967"/>
    <lineage>
        <taxon>Bacteria</taxon>
        <taxon>Candidatus Moduliflexota</taxon>
        <taxon>Candidatus Vecturitrichia</taxon>
        <taxon>Candidatus Vecturitrichales</taxon>
        <taxon>Candidatus Vecturitrichaceae</taxon>
        <taxon>Candidatus Vecturithrix</taxon>
    </lineage>
</organism>
<dbReference type="GO" id="GO:0005524">
    <property type="term" value="F:ATP binding"/>
    <property type="evidence" value="ECO:0007669"/>
    <property type="project" value="UniProtKB-KW"/>
</dbReference>
<dbReference type="eggNOG" id="COG0524">
    <property type="taxonomic scope" value="Bacteria"/>
</dbReference>
<dbReference type="PANTHER" id="PTHR43085:SF1">
    <property type="entry name" value="PSEUDOURIDINE KINASE-RELATED"/>
    <property type="match status" value="1"/>
</dbReference>
<dbReference type="InterPro" id="IPR011611">
    <property type="entry name" value="PfkB_dom"/>
</dbReference>
<dbReference type="InterPro" id="IPR050306">
    <property type="entry name" value="PfkB_Carbo_kinase"/>
</dbReference>
<dbReference type="PROSITE" id="PS00583">
    <property type="entry name" value="PFKB_KINASES_1"/>
    <property type="match status" value="1"/>
</dbReference>
<evidence type="ECO:0000313" key="8">
    <source>
        <dbReference type="EMBL" id="GAK54868.1"/>
    </source>
</evidence>
<evidence type="ECO:0000256" key="1">
    <source>
        <dbReference type="ARBA" id="ARBA00010688"/>
    </source>
</evidence>
<evidence type="ECO:0000256" key="6">
    <source>
        <dbReference type="RuleBase" id="RU003704"/>
    </source>
</evidence>
<evidence type="ECO:0000256" key="4">
    <source>
        <dbReference type="ARBA" id="ARBA00022777"/>
    </source>
</evidence>
<dbReference type="STRING" id="1499967.U27_01699"/>
<keyword evidence="2 6" id="KW-0808">Transferase</keyword>
<dbReference type="Gene3D" id="3.40.1190.20">
    <property type="match status" value="1"/>
</dbReference>
<dbReference type="InterPro" id="IPR029056">
    <property type="entry name" value="Ribokinase-like"/>
</dbReference>
<keyword evidence="3" id="KW-0547">Nucleotide-binding</keyword>
<proteinExistence type="inferred from homology"/>
<sequence>MAPERMVQIVCLGELLIDFVSLESGVSLVEALSFQKAAGGAPANVAVGLARLGHTVGFVGKVGAESFGEFLIGVLRENHVDVSGMAVDDQARTMLAFVSLTHEGERDFMFYRHPSADMRLTPEEIPEQLIANAAIFHYGSISLISEPCRSATFHALEIAQKSGCLISYDPNLRLGLWESEELARCEMLHGMTYANIVKINDDELEFLTGTRNFQEGAARLLEYGPSLIIITLGKNGCYFCSTSAEGSIPGFPIQAIDTTGAGDGFVAGLLSGLLSHIRPHEPFATPDKAVMEQICRFANAVGAITSLKRGAIPSLPYQKEVETFMQQV</sequence>
<dbReference type="AlphaFoldDB" id="A0A0S6W981"/>
<dbReference type="PANTHER" id="PTHR43085">
    <property type="entry name" value="HEXOKINASE FAMILY MEMBER"/>
    <property type="match status" value="1"/>
</dbReference>
<dbReference type="CDD" id="cd01167">
    <property type="entry name" value="bac_FRK"/>
    <property type="match status" value="1"/>
</dbReference>
<accession>A0A0S6W981</accession>
<reference evidence="8" key="1">
    <citation type="journal article" date="2015" name="PeerJ">
        <title>First genomic representation of candidate bacterial phylum KSB3 points to enhanced environmental sensing as a trigger of wastewater bulking.</title>
        <authorList>
            <person name="Sekiguchi Y."/>
            <person name="Ohashi A."/>
            <person name="Parks D.H."/>
            <person name="Yamauchi T."/>
            <person name="Tyson G.W."/>
            <person name="Hugenholtz P."/>
        </authorList>
    </citation>
    <scope>NUCLEOTIDE SEQUENCE [LARGE SCALE GENOMIC DNA]</scope>
</reference>
<protein>
    <submittedName>
        <fullName evidence="8">Putative fructokinase</fullName>
    </submittedName>
</protein>
<evidence type="ECO:0000313" key="9">
    <source>
        <dbReference type="Proteomes" id="UP000030661"/>
    </source>
</evidence>
<keyword evidence="9" id="KW-1185">Reference proteome</keyword>
<dbReference type="InterPro" id="IPR002173">
    <property type="entry name" value="Carboh/pur_kinase_PfkB_CS"/>
</dbReference>
<dbReference type="Pfam" id="PF00294">
    <property type="entry name" value="PfkB"/>
    <property type="match status" value="1"/>
</dbReference>
<dbReference type="PRINTS" id="PR00990">
    <property type="entry name" value="RIBOKINASE"/>
</dbReference>
<keyword evidence="5" id="KW-0067">ATP-binding</keyword>
<gene>
    <name evidence="8" type="ORF">U27_01699</name>
</gene>
<dbReference type="Proteomes" id="UP000030661">
    <property type="component" value="Unassembled WGS sequence"/>
</dbReference>
<evidence type="ECO:0000256" key="3">
    <source>
        <dbReference type="ARBA" id="ARBA00022741"/>
    </source>
</evidence>
<feature type="domain" description="Carbohydrate kinase PfkB" evidence="7">
    <location>
        <begin position="8"/>
        <end position="316"/>
    </location>
</feature>
<dbReference type="SUPFAM" id="SSF53613">
    <property type="entry name" value="Ribokinase-like"/>
    <property type="match status" value="1"/>
</dbReference>
<keyword evidence="4 6" id="KW-0418">Kinase</keyword>
<name>A0A0S6W981_VECG1</name>